<dbReference type="PANTHER" id="PTHR24321">
    <property type="entry name" value="DEHYDROGENASES, SHORT CHAIN"/>
    <property type="match status" value="1"/>
</dbReference>
<dbReference type="InterPro" id="IPR002347">
    <property type="entry name" value="SDR_fam"/>
</dbReference>
<comment type="similarity">
    <text evidence="1">Belongs to the short-chain dehydrogenases/reductases (SDR) family.</text>
</comment>
<dbReference type="AlphaFoldDB" id="A0A437JC92"/>
<dbReference type="InterPro" id="IPR020904">
    <property type="entry name" value="Sc_DH/Rdtase_CS"/>
</dbReference>
<dbReference type="CDD" id="cd05233">
    <property type="entry name" value="SDR_c"/>
    <property type="match status" value="1"/>
</dbReference>
<keyword evidence="3" id="KW-0520">NAD</keyword>
<dbReference type="PRINTS" id="PR00081">
    <property type="entry name" value="GDHRDH"/>
</dbReference>
<keyword evidence="6" id="KW-1185">Reference proteome</keyword>
<dbReference type="PANTHER" id="PTHR24321:SF8">
    <property type="entry name" value="ESTRADIOL 17-BETA-DEHYDROGENASE 8-RELATED"/>
    <property type="match status" value="1"/>
</dbReference>
<dbReference type="InterPro" id="IPR036291">
    <property type="entry name" value="NAD(P)-bd_dom_sf"/>
</dbReference>
<dbReference type="GO" id="GO:0016491">
    <property type="term" value="F:oxidoreductase activity"/>
    <property type="evidence" value="ECO:0007669"/>
    <property type="project" value="UniProtKB-KW"/>
</dbReference>
<evidence type="ECO:0000313" key="5">
    <source>
        <dbReference type="EMBL" id="RVT43548.1"/>
    </source>
</evidence>
<evidence type="ECO:0000259" key="4">
    <source>
        <dbReference type="SMART" id="SM00822"/>
    </source>
</evidence>
<evidence type="ECO:0000256" key="2">
    <source>
        <dbReference type="ARBA" id="ARBA00023002"/>
    </source>
</evidence>
<dbReference type="Proteomes" id="UP000282977">
    <property type="component" value="Unassembled WGS sequence"/>
</dbReference>
<name>A0A437JC92_9SPHN</name>
<dbReference type="Gene3D" id="3.40.50.720">
    <property type="entry name" value="NAD(P)-binding Rossmann-like Domain"/>
    <property type="match status" value="1"/>
</dbReference>
<keyword evidence="2" id="KW-0560">Oxidoreductase</keyword>
<dbReference type="OrthoDB" id="7432199at2"/>
<proteinExistence type="inferred from homology"/>
<evidence type="ECO:0000313" key="6">
    <source>
        <dbReference type="Proteomes" id="UP000282977"/>
    </source>
</evidence>
<dbReference type="PRINTS" id="PR00080">
    <property type="entry name" value="SDRFAMILY"/>
</dbReference>
<dbReference type="EMBL" id="RZUL01000001">
    <property type="protein sequence ID" value="RVT43548.1"/>
    <property type="molecule type" value="Genomic_DNA"/>
</dbReference>
<dbReference type="SMART" id="SM00822">
    <property type="entry name" value="PKS_KR"/>
    <property type="match status" value="1"/>
</dbReference>
<dbReference type="SUPFAM" id="SSF51735">
    <property type="entry name" value="NAD(P)-binding Rossmann-fold domains"/>
    <property type="match status" value="1"/>
</dbReference>
<comment type="caution">
    <text evidence="5">The sequence shown here is derived from an EMBL/GenBank/DDBJ whole genome shotgun (WGS) entry which is preliminary data.</text>
</comment>
<dbReference type="RefSeq" id="WP_127689088.1">
    <property type="nucleotide sequence ID" value="NZ_RZUL01000001.1"/>
</dbReference>
<sequence length="263" mass="27054">MATAGRYAGKTALVIGASSPGGLGEAVAIALRAGGCTVHVAGRRVAALDALAGDLGGLAIACDMRDEDAIAAMFDLSGPIDILVNASGTTGAARLAKIQRAQIESELAIHVTANMLLLKHASGVMRRGGSITLFSSITARVPGEGLAAYSCAKAALDQLVRIAALEFGPLDVRVNAVAPGFSPTPMTEGIFADPAISALYLRDCPLETRPLDEKAVSARQVASAVGWLSDADCFANGEIVQLSGGAQLGRLPRLDELREARRH</sequence>
<protein>
    <submittedName>
        <fullName evidence="5">SDR family oxidoreductase</fullName>
    </submittedName>
</protein>
<evidence type="ECO:0000256" key="1">
    <source>
        <dbReference type="ARBA" id="ARBA00006484"/>
    </source>
</evidence>
<reference evidence="5 6" key="1">
    <citation type="submission" date="2019-01" db="EMBL/GenBank/DDBJ databases">
        <authorList>
            <person name="Chen W.-M."/>
        </authorList>
    </citation>
    <scope>NUCLEOTIDE SEQUENCE [LARGE SCALE GENOMIC DNA]</scope>
    <source>
        <strain evidence="5 6">TLA-22</strain>
    </source>
</reference>
<dbReference type="PROSITE" id="PS00061">
    <property type="entry name" value="ADH_SHORT"/>
    <property type="match status" value="1"/>
</dbReference>
<accession>A0A437JC92</accession>
<feature type="domain" description="Ketoreductase" evidence="4">
    <location>
        <begin position="10"/>
        <end position="180"/>
    </location>
</feature>
<organism evidence="5 6">
    <name type="scientific">Sphingobium algorifonticola</name>
    <dbReference type="NCBI Taxonomy" id="2008318"/>
    <lineage>
        <taxon>Bacteria</taxon>
        <taxon>Pseudomonadati</taxon>
        <taxon>Pseudomonadota</taxon>
        <taxon>Alphaproteobacteria</taxon>
        <taxon>Sphingomonadales</taxon>
        <taxon>Sphingomonadaceae</taxon>
        <taxon>Sphingobium</taxon>
    </lineage>
</organism>
<dbReference type="Pfam" id="PF13561">
    <property type="entry name" value="adh_short_C2"/>
    <property type="match status" value="1"/>
</dbReference>
<gene>
    <name evidence="5" type="ORF">ENE74_02710</name>
</gene>
<evidence type="ECO:0000256" key="3">
    <source>
        <dbReference type="ARBA" id="ARBA00023027"/>
    </source>
</evidence>
<dbReference type="InterPro" id="IPR057326">
    <property type="entry name" value="KR_dom"/>
</dbReference>